<dbReference type="OrthoDB" id="1895824at2759"/>
<evidence type="ECO:0000313" key="3">
    <source>
        <dbReference type="Proteomes" id="UP000037460"/>
    </source>
</evidence>
<proteinExistence type="predicted"/>
<dbReference type="PANTHER" id="PTHR21580">
    <property type="entry name" value="SHIPPO-1-RELATED"/>
    <property type="match status" value="1"/>
</dbReference>
<dbReference type="Pfam" id="PF07004">
    <property type="entry name" value="SHIPPO-rpt"/>
    <property type="match status" value="4"/>
</dbReference>
<evidence type="ECO:0000313" key="2">
    <source>
        <dbReference type="EMBL" id="KOO26459.1"/>
    </source>
</evidence>
<comment type="caution">
    <text evidence="2">The sequence shown here is derived from an EMBL/GenBank/DDBJ whole genome shotgun (WGS) entry which is preliminary data.</text>
</comment>
<dbReference type="Proteomes" id="UP000037460">
    <property type="component" value="Unassembled WGS sequence"/>
</dbReference>
<protein>
    <submittedName>
        <fullName evidence="2">Uncharacterized protein</fullName>
    </submittedName>
</protein>
<evidence type="ECO:0000256" key="1">
    <source>
        <dbReference type="SAM" id="MobiDB-lite"/>
    </source>
</evidence>
<reference evidence="3" key="1">
    <citation type="journal article" date="2015" name="PLoS Genet.">
        <title>Genome Sequence and Transcriptome Analyses of Chrysochromulina tobin: Metabolic Tools for Enhanced Algal Fitness in the Prominent Order Prymnesiales (Haptophyceae).</title>
        <authorList>
            <person name="Hovde B.T."/>
            <person name="Deodato C.R."/>
            <person name="Hunsperger H.M."/>
            <person name="Ryken S.A."/>
            <person name="Yost W."/>
            <person name="Jha R.K."/>
            <person name="Patterson J."/>
            <person name="Monnat R.J. Jr."/>
            <person name="Barlow S.B."/>
            <person name="Starkenburg S.R."/>
            <person name="Cattolico R.A."/>
        </authorList>
    </citation>
    <scope>NUCLEOTIDE SEQUENCE</scope>
    <source>
        <strain evidence="3">CCMP291</strain>
    </source>
</reference>
<dbReference type="EMBL" id="JWZX01002849">
    <property type="protein sequence ID" value="KOO26459.1"/>
    <property type="molecule type" value="Genomic_DNA"/>
</dbReference>
<keyword evidence="3" id="KW-1185">Reference proteome</keyword>
<feature type="compositionally biased region" description="Basic and acidic residues" evidence="1">
    <location>
        <begin position="94"/>
        <end position="104"/>
    </location>
</feature>
<gene>
    <name evidence="2" type="ORF">Ctob_012918</name>
</gene>
<dbReference type="InterPro" id="IPR051291">
    <property type="entry name" value="CIMAP"/>
</dbReference>
<feature type="region of interest" description="Disordered" evidence="1">
    <location>
        <begin position="363"/>
        <end position="397"/>
    </location>
</feature>
<name>A0A0M0JIS2_9EUKA</name>
<accession>A0A0M0JIS2</accession>
<sequence>MERLRDGYILFVDELAQLQQDAEDADRLEQEDPAFARVARRYRAQWAEDVYVEELRRKLDDKTALTAQVADRRKRELSELLRDREQKQRRRDMSRKEAEEARERHRAKLEERLALAERRTLVRETIQRALLAQNRSEGHAERVYFTDSKFLGDAPGPAAYELPSVPPTKPAASFAVHPPTEVKKVEQYMPGPGTYDPGQRPDVHRSRKSSFGLLLKPKRDTALDEPGPASYDVKLPVKSGGTISRSSAPSDVELAMKKSAETPGPGTYELHSLASVKSSTITGRTRNENDLMLAMAARRPGPGAYDLPGARVRGGAMEKGERTLGSSLPSIAPGPGAYMKTPTVQQEREMEKLSRQVVVLVRQRQGEVGSGSGGSASAPTNGRRRRLPGASLGGIEE</sequence>
<dbReference type="AlphaFoldDB" id="A0A0M0JIS2"/>
<dbReference type="InterPro" id="IPR010736">
    <property type="entry name" value="SHIPPO-rpt"/>
</dbReference>
<organism evidence="2 3">
    <name type="scientific">Chrysochromulina tobinii</name>
    <dbReference type="NCBI Taxonomy" id="1460289"/>
    <lineage>
        <taxon>Eukaryota</taxon>
        <taxon>Haptista</taxon>
        <taxon>Haptophyta</taxon>
        <taxon>Prymnesiophyceae</taxon>
        <taxon>Prymnesiales</taxon>
        <taxon>Chrysochromulinaceae</taxon>
        <taxon>Chrysochromulina</taxon>
    </lineage>
</organism>
<feature type="region of interest" description="Disordered" evidence="1">
    <location>
        <begin position="187"/>
        <end position="212"/>
    </location>
</feature>
<feature type="region of interest" description="Disordered" evidence="1">
    <location>
        <begin position="80"/>
        <end position="104"/>
    </location>
</feature>